<name>A0ABP8B5R0_9ACTN</name>
<dbReference type="Pfam" id="PF21806">
    <property type="entry name" value="DUF6879"/>
    <property type="match status" value="1"/>
</dbReference>
<organism evidence="2 3">
    <name type="scientific">Streptosporangium oxazolinicum</name>
    <dbReference type="NCBI Taxonomy" id="909287"/>
    <lineage>
        <taxon>Bacteria</taxon>
        <taxon>Bacillati</taxon>
        <taxon>Actinomycetota</taxon>
        <taxon>Actinomycetes</taxon>
        <taxon>Streptosporangiales</taxon>
        <taxon>Streptosporangiaceae</taxon>
        <taxon>Streptosporangium</taxon>
    </lineage>
</organism>
<dbReference type="RefSeq" id="WP_344920449.1">
    <property type="nucleotide sequence ID" value="NZ_BAABAQ010000009.1"/>
</dbReference>
<keyword evidence="3" id="KW-1185">Reference proteome</keyword>
<comment type="caution">
    <text evidence="2">The sequence shown here is derived from an EMBL/GenBank/DDBJ whole genome shotgun (WGS) entry which is preliminary data.</text>
</comment>
<feature type="domain" description="DUF6879" evidence="1">
    <location>
        <begin position="9"/>
        <end position="168"/>
    </location>
</feature>
<dbReference type="Proteomes" id="UP001501251">
    <property type="component" value="Unassembled WGS sequence"/>
</dbReference>
<proteinExistence type="predicted"/>
<evidence type="ECO:0000313" key="3">
    <source>
        <dbReference type="Proteomes" id="UP001501251"/>
    </source>
</evidence>
<evidence type="ECO:0000259" key="1">
    <source>
        <dbReference type="Pfam" id="PF21806"/>
    </source>
</evidence>
<evidence type="ECO:0000313" key="2">
    <source>
        <dbReference type="EMBL" id="GAA4198818.1"/>
    </source>
</evidence>
<protein>
    <recommendedName>
        <fullName evidence="1">DUF6879 domain-containing protein</fullName>
    </recommendedName>
</protein>
<dbReference type="EMBL" id="BAABAQ010000009">
    <property type="protein sequence ID" value="GAA4198818.1"/>
    <property type="molecule type" value="Genomic_DNA"/>
</dbReference>
<reference evidence="3" key="1">
    <citation type="journal article" date="2019" name="Int. J. Syst. Evol. Microbiol.">
        <title>The Global Catalogue of Microorganisms (GCM) 10K type strain sequencing project: providing services to taxonomists for standard genome sequencing and annotation.</title>
        <authorList>
            <consortium name="The Broad Institute Genomics Platform"/>
            <consortium name="The Broad Institute Genome Sequencing Center for Infectious Disease"/>
            <person name="Wu L."/>
            <person name="Ma J."/>
        </authorList>
    </citation>
    <scope>NUCLEOTIDE SEQUENCE [LARGE SCALE GENOMIC DNA]</scope>
    <source>
        <strain evidence="3">JCM 17388</strain>
    </source>
</reference>
<dbReference type="InterPro" id="IPR049244">
    <property type="entry name" value="DUF6879"/>
</dbReference>
<accession>A0ABP8B5R0</accession>
<sequence>MESISPKDRSALIADFSREALHLEMRDNYEGDRPWFDRWRAGDQEGVKADMRPWCDQVRDGVARGKTYRRLCVVSEPLSEYQRWCHEMNDLKVKAGEDLRWVPRRLVSAVALPGNDFWLFDSEIVTFGLFDGNDMRTDILLSRDPDVVRFCLDTFARLWDLSIPHHEYPLS</sequence>
<gene>
    <name evidence="2" type="ORF">GCM10022252_49840</name>
</gene>